<evidence type="ECO:0000256" key="4">
    <source>
        <dbReference type="ARBA" id="ARBA00022679"/>
    </source>
</evidence>
<name>A0A0H3ABK7_NITV4</name>
<evidence type="ECO:0000313" key="9">
    <source>
        <dbReference type="Proteomes" id="UP000009173"/>
    </source>
</evidence>
<dbReference type="PROSITE" id="PS50109">
    <property type="entry name" value="HIS_KIN"/>
    <property type="match status" value="1"/>
</dbReference>
<dbReference type="Proteomes" id="UP000009173">
    <property type="component" value="Chromosome"/>
</dbReference>
<keyword evidence="5 8" id="KW-0418">Kinase</keyword>
<dbReference type="KEGG" id="dvl:Dvul_2053"/>
<keyword evidence="3" id="KW-0597">Phosphoprotein</keyword>
<dbReference type="GO" id="GO:0000160">
    <property type="term" value="P:phosphorelay signal transduction system"/>
    <property type="evidence" value="ECO:0007669"/>
    <property type="project" value="UniProtKB-KW"/>
</dbReference>
<dbReference type="InterPro" id="IPR005467">
    <property type="entry name" value="His_kinase_dom"/>
</dbReference>
<dbReference type="PANTHER" id="PTHR44936:SF9">
    <property type="entry name" value="SENSOR PROTEIN CREC"/>
    <property type="match status" value="1"/>
</dbReference>
<reference evidence="9" key="1">
    <citation type="journal article" date="2009" name="Environ. Microbiol.">
        <title>Contribution of mobile genetic elements to Desulfovibrio vulgaris genome plasticity.</title>
        <authorList>
            <person name="Walker C.B."/>
            <person name="Stolyar S."/>
            <person name="Chivian D."/>
            <person name="Pinel N."/>
            <person name="Gabster J.A."/>
            <person name="Dehal P.S."/>
            <person name="He Z."/>
            <person name="Yang Z.K."/>
            <person name="Yen H.C."/>
            <person name="Zhou J."/>
            <person name="Wall J.D."/>
            <person name="Hazen T.C."/>
            <person name="Arkin A.P."/>
            <person name="Stahl D.A."/>
        </authorList>
    </citation>
    <scope>NUCLEOTIDE SEQUENCE [LARGE SCALE GENOMIC DNA]</scope>
    <source>
        <strain evidence="9">DP4</strain>
    </source>
</reference>
<dbReference type="InterPro" id="IPR036890">
    <property type="entry name" value="HATPase_C_sf"/>
</dbReference>
<dbReference type="SMART" id="SM00387">
    <property type="entry name" value="HATPase_c"/>
    <property type="match status" value="1"/>
</dbReference>
<dbReference type="RefSeq" id="WP_011792625.1">
    <property type="nucleotide sequence ID" value="NC_008751.1"/>
</dbReference>
<dbReference type="EMBL" id="CP000527">
    <property type="protein sequence ID" value="ABM29069.1"/>
    <property type="molecule type" value="Genomic_DNA"/>
</dbReference>
<comment type="catalytic activity">
    <reaction evidence="1">
        <text>ATP + protein L-histidine = ADP + protein N-phospho-L-histidine.</text>
        <dbReference type="EC" id="2.7.13.3"/>
    </reaction>
</comment>
<dbReference type="AlphaFoldDB" id="A0A0H3ABK7"/>
<evidence type="ECO:0000256" key="5">
    <source>
        <dbReference type="ARBA" id="ARBA00022777"/>
    </source>
</evidence>
<evidence type="ECO:0000259" key="7">
    <source>
        <dbReference type="PROSITE" id="PS50109"/>
    </source>
</evidence>
<keyword evidence="6" id="KW-0902">Two-component regulatory system</keyword>
<gene>
    <name evidence="8" type="ordered locus">Dvul_2053</name>
</gene>
<dbReference type="PANTHER" id="PTHR44936">
    <property type="entry name" value="SENSOR PROTEIN CREC"/>
    <property type="match status" value="1"/>
</dbReference>
<dbReference type="InterPro" id="IPR003594">
    <property type="entry name" value="HATPase_dom"/>
</dbReference>
<evidence type="ECO:0000256" key="2">
    <source>
        <dbReference type="ARBA" id="ARBA00012438"/>
    </source>
</evidence>
<dbReference type="GO" id="GO:0004673">
    <property type="term" value="F:protein histidine kinase activity"/>
    <property type="evidence" value="ECO:0007669"/>
    <property type="project" value="UniProtKB-EC"/>
</dbReference>
<dbReference type="Pfam" id="PF02518">
    <property type="entry name" value="HATPase_c"/>
    <property type="match status" value="1"/>
</dbReference>
<evidence type="ECO:0000313" key="8">
    <source>
        <dbReference type="EMBL" id="ABM29069.1"/>
    </source>
</evidence>
<sequence>MSACHETYCAPPERVTPDELQRQVALFRSIPLTELLDAVGEVVLVLNTCRQVVHANRNLLSLLGLQEAAHLFGQRPGEVLQCEHACEGPNGCGTAEGCRPCGALQSILAGIGGERVEGECRITRTLQGRLSACDFKVCATPMTREGDHFVILSMSDISHEKRRNALERIFFHDLLNMAGGLRSISGLLVEDVPLDVRADMLLVHRYATALVEEILAQRVLVAAENDELGVELRDVQAREVLRDVIELYRTHEACIDKRLVMEPCGGHLLISTDRVLLARVLGNLVKNALEASPRGGVVTAGCEATSSGVTFRVHNAGFISPEVRAQMFQRSFSTKGQGRGLGMYGVRLLTGNYLGGRVECLSSRDSGTTLLVILPRYLKHRQDGKERPDAD</sequence>
<evidence type="ECO:0000256" key="6">
    <source>
        <dbReference type="ARBA" id="ARBA00023012"/>
    </source>
</evidence>
<evidence type="ECO:0000256" key="3">
    <source>
        <dbReference type="ARBA" id="ARBA00022553"/>
    </source>
</evidence>
<proteinExistence type="predicted"/>
<dbReference type="HOGENOM" id="CLU_049578_0_0_7"/>
<evidence type="ECO:0000256" key="1">
    <source>
        <dbReference type="ARBA" id="ARBA00000085"/>
    </source>
</evidence>
<dbReference type="Gene3D" id="3.30.450.20">
    <property type="entry name" value="PAS domain"/>
    <property type="match status" value="1"/>
</dbReference>
<dbReference type="SUPFAM" id="SSF55874">
    <property type="entry name" value="ATPase domain of HSP90 chaperone/DNA topoisomerase II/histidine kinase"/>
    <property type="match status" value="1"/>
</dbReference>
<dbReference type="InterPro" id="IPR050980">
    <property type="entry name" value="2C_sensor_his_kinase"/>
</dbReference>
<keyword evidence="4" id="KW-0808">Transferase</keyword>
<feature type="domain" description="Histidine kinase" evidence="7">
    <location>
        <begin position="169"/>
        <end position="378"/>
    </location>
</feature>
<dbReference type="EC" id="2.7.13.3" evidence="2"/>
<organism evidence="8 9">
    <name type="scientific">Nitratidesulfovibrio vulgaris (strain DP4)</name>
    <name type="common">Desulfovibrio vulgaris</name>
    <dbReference type="NCBI Taxonomy" id="391774"/>
    <lineage>
        <taxon>Bacteria</taxon>
        <taxon>Pseudomonadati</taxon>
        <taxon>Thermodesulfobacteriota</taxon>
        <taxon>Desulfovibrionia</taxon>
        <taxon>Desulfovibrionales</taxon>
        <taxon>Desulfovibrionaceae</taxon>
        <taxon>Nitratidesulfovibrio</taxon>
    </lineage>
</organism>
<protein>
    <recommendedName>
        <fullName evidence="2">histidine kinase</fullName>
        <ecNumber evidence="2">2.7.13.3</ecNumber>
    </recommendedName>
</protein>
<accession>A0A0H3ABK7</accession>
<dbReference type="Gene3D" id="3.30.565.10">
    <property type="entry name" value="Histidine kinase-like ATPase, C-terminal domain"/>
    <property type="match status" value="1"/>
</dbReference>